<organism evidence="5 6">
    <name type="scientific">Saccharomycopsis crataegensis</name>
    <dbReference type="NCBI Taxonomy" id="43959"/>
    <lineage>
        <taxon>Eukaryota</taxon>
        <taxon>Fungi</taxon>
        <taxon>Dikarya</taxon>
        <taxon>Ascomycota</taxon>
        <taxon>Saccharomycotina</taxon>
        <taxon>Saccharomycetes</taxon>
        <taxon>Saccharomycopsidaceae</taxon>
        <taxon>Saccharomycopsis</taxon>
    </lineage>
</organism>
<feature type="transmembrane region" description="Helical" evidence="1">
    <location>
        <begin position="161"/>
        <end position="183"/>
    </location>
</feature>
<comment type="caution">
    <text evidence="5">The sequence shown here is derived from an EMBL/GenBank/DDBJ whole genome shotgun (WGS) entry which is preliminary data.</text>
</comment>
<feature type="domain" description="Protein YTP1-like C-terminal" evidence="4">
    <location>
        <begin position="328"/>
        <end position="631"/>
    </location>
</feature>
<feature type="chain" id="PRO_5043596304" evidence="2">
    <location>
        <begin position="24"/>
        <end position="639"/>
    </location>
</feature>
<keyword evidence="1" id="KW-0472">Membrane</keyword>
<sequence>MKYTHQWIFVFLSSSALLATALPMEMDMDMGTNVIDDDSAAANTTLIPVPHKPHSHHGVPILETNLLPEERLYWESYNTTTFFNLENSNKPALRAHVSLLFMAIYFLYPICLVLNNVKSKWYLQVLTLNLSTVIGSLLSLGVFSNSVPDMYPNNAYTKMSYILFVASIVHYVSALMNFGFNYLSSESDNSTLAAQDNTKFIPLKNFGHSRGSTALSPSSTLYDFNSSSRNSIDFSHRFSASQADATNNHSVHFSDDPESVASEVNDQESHQLIDNPKGFSFPSVKSNTDSILHKILHNSRVQSGLVRSASVSSFIFNLMNYPLFGYLLIYAMTGITVGNMMGQGSKVFNLLAHFIKGGVFFLLGLVSLARYCGCWQSLGFAWNPIALDSSISKRSHPSWLIKFSPMQGLFTMEFMESFLIFFYGSTNVFLEHLANPGGEWAAKDLQHVSIAFMYIGGGLCGLLTEVGLSSWRLQKVKHQSTAESTVFGTPGFSPNPFPAFTIFWTGILMSQHAQASPVSTNIHVQWGYMLSYGAIIRCLTYLVCIFAPVQADAQPVSKEIIGLKIFSSLKPFTELLVSSALLAGGMIFMESTDQCVEALEWRGLTPMFTLNVSVGVVALIMGWEMVLLGWRSWLLKQGN</sequence>
<dbReference type="AlphaFoldDB" id="A0AAV5QES1"/>
<feature type="transmembrane region" description="Helical" evidence="1">
    <location>
        <begin position="347"/>
        <end position="368"/>
    </location>
</feature>
<keyword evidence="1" id="KW-0812">Transmembrane</keyword>
<evidence type="ECO:0000256" key="1">
    <source>
        <dbReference type="SAM" id="Phobius"/>
    </source>
</evidence>
<feature type="signal peptide" evidence="2">
    <location>
        <begin position="1"/>
        <end position="23"/>
    </location>
</feature>
<feature type="transmembrane region" description="Helical" evidence="1">
    <location>
        <begin position="450"/>
        <end position="468"/>
    </location>
</feature>
<dbReference type="EMBL" id="BTFZ01000001">
    <property type="protein sequence ID" value="GMM33231.1"/>
    <property type="molecule type" value="Genomic_DNA"/>
</dbReference>
<reference evidence="5 6" key="1">
    <citation type="journal article" date="2023" name="Elife">
        <title>Identification of key yeast species and microbe-microbe interactions impacting larval growth of Drosophila in the wild.</title>
        <authorList>
            <person name="Mure A."/>
            <person name="Sugiura Y."/>
            <person name="Maeda R."/>
            <person name="Honda K."/>
            <person name="Sakurai N."/>
            <person name="Takahashi Y."/>
            <person name="Watada M."/>
            <person name="Katoh T."/>
            <person name="Gotoh A."/>
            <person name="Gotoh Y."/>
            <person name="Taniguchi I."/>
            <person name="Nakamura K."/>
            <person name="Hayashi T."/>
            <person name="Katayama T."/>
            <person name="Uemura T."/>
            <person name="Hattori Y."/>
        </authorList>
    </citation>
    <scope>NUCLEOTIDE SEQUENCE [LARGE SCALE GENOMIC DNA]</scope>
    <source>
        <strain evidence="5 6">SC-9</strain>
    </source>
</reference>
<keyword evidence="1" id="KW-1133">Transmembrane helix</keyword>
<accession>A0AAV5QES1</accession>
<dbReference type="GeneID" id="90071210"/>
<feature type="transmembrane region" description="Helical" evidence="1">
    <location>
        <begin position="609"/>
        <end position="630"/>
    </location>
</feature>
<feature type="domain" description="DUF2427" evidence="3">
    <location>
        <begin position="76"/>
        <end position="177"/>
    </location>
</feature>
<feature type="transmembrane region" description="Helical" evidence="1">
    <location>
        <begin position="409"/>
        <end position="430"/>
    </location>
</feature>
<feature type="transmembrane region" description="Helical" evidence="1">
    <location>
        <begin position="93"/>
        <end position="114"/>
    </location>
</feature>
<dbReference type="Pfam" id="PF10348">
    <property type="entry name" value="DUF2427"/>
    <property type="match status" value="1"/>
</dbReference>
<gene>
    <name evidence="5" type="ORF">DASC09_005560</name>
</gene>
<keyword evidence="2" id="KW-0732">Signal</keyword>
<evidence type="ECO:0000259" key="3">
    <source>
        <dbReference type="Pfam" id="PF10348"/>
    </source>
</evidence>
<dbReference type="Pfam" id="PF10355">
    <property type="entry name" value="Ytp1"/>
    <property type="match status" value="1"/>
</dbReference>
<dbReference type="PANTHER" id="PTHR31685">
    <property type="entry name" value="INTEGRAL MEMBRANE PROTEIN (AFU_ORTHOLOGUE AFUA_6G12730)-RELATED"/>
    <property type="match status" value="1"/>
</dbReference>
<proteinExistence type="predicted"/>
<feature type="transmembrane region" description="Helical" evidence="1">
    <location>
        <begin position="121"/>
        <end position="141"/>
    </location>
</feature>
<dbReference type="RefSeq" id="XP_064850231.1">
    <property type="nucleotide sequence ID" value="XM_064994159.1"/>
</dbReference>
<protein>
    <submittedName>
        <fullName evidence="5">Tvs1 protein</fullName>
    </submittedName>
</protein>
<name>A0AAV5QES1_9ASCO</name>
<dbReference type="InterPro" id="IPR018827">
    <property type="entry name" value="YTP1_C"/>
</dbReference>
<keyword evidence="6" id="KW-1185">Reference proteome</keyword>
<evidence type="ECO:0000256" key="2">
    <source>
        <dbReference type="SAM" id="SignalP"/>
    </source>
</evidence>
<dbReference type="PANTHER" id="PTHR31685:SF3">
    <property type="entry name" value="INTEGRAL MEMBRANE PROTEIN (AFU_ORTHOLOGUE AFUA_6G12730)"/>
    <property type="match status" value="1"/>
</dbReference>
<evidence type="ECO:0000313" key="6">
    <source>
        <dbReference type="Proteomes" id="UP001360560"/>
    </source>
</evidence>
<evidence type="ECO:0000313" key="5">
    <source>
        <dbReference type="EMBL" id="GMM33231.1"/>
    </source>
</evidence>
<dbReference type="Proteomes" id="UP001360560">
    <property type="component" value="Unassembled WGS sequence"/>
</dbReference>
<dbReference type="InterPro" id="IPR018825">
    <property type="entry name" value="DUF2427"/>
</dbReference>
<evidence type="ECO:0000259" key="4">
    <source>
        <dbReference type="Pfam" id="PF10355"/>
    </source>
</evidence>
<feature type="transmembrane region" description="Helical" evidence="1">
    <location>
        <begin position="572"/>
        <end position="589"/>
    </location>
</feature>